<gene>
    <name evidence="1" type="ORF">J1N35_039779</name>
</gene>
<sequence>MIERNRCRCDFNEGIDVDTKGSRGRLSLGWKNDFSVNTREVHSHFIDVDITDDANGKKWRLTRFYGAPNERFRRES</sequence>
<name>A0A9D3ZHQ7_9ROSI</name>
<reference evidence="1 2" key="1">
    <citation type="journal article" date="2021" name="Plant Biotechnol. J.">
        <title>Multi-omics assisted identification of the key and species-specific regulatory components of drought-tolerant mechanisms in Gossypium stocksii.</title>
        <authorList>
            <person name="Yu D."/>
            <person name="Ke L."/>
            <person name="Zhang D."/>
            <person name="Wu Y."/>
            <person name="Sun Y."/>
            <person name="Mei J."/>
            <person name="Sun J."/>
            <person name="Sun Y."/>
        </authorList>
    </citation>
    <scope>NUCLEOTIDE SEQUENCE [LARGE SCALE GENOMIC DNA]</scope>
    <source>
        <strain evidence="2">cv. E1</strain>
        <tissue evidence="1">Leaf</tissue>
    </source>
</reference>
<organism evidence="1 2">
    <name type="scientific">Gossypium stocksii</name>
    <dbReference type="NCBI Taxonomy" id="47602"/>
    <lineage>
        <taxon>Eukaryota</taxon>
        <taxon>Viridiplantae</taxon>
        <taxon>Streptophyta</taxon>
        <taxon>Embryophyta</taxon>
        <taxon>Tracheophyta</taxon>
        <taxon>Spermatophyta</taxon>
        <taxon>Magnoliopsida</taxon>
        <taxon>eudicotyledons</taxon>
        <taxon>Gunneridae</taxon>
        <taxon>Pentapetalae</taxon>
        <taxon>rosids</taxon>
        <taxon>malvids</taxon>
        <taxon>Malvales</taxon>
        <taxon>Malvaceae</taxon>
        <taxon>Malvoideae</taxon>
        <taxon>Gossypium</taxon>
    </lineage>
</organism>
<keyword evidence="2" id="KW-1185">Reference proteome</keyword>
<evidence type="ECO:0000313" key="1">
    <source>
        <dbReference type="EMBL" id="KAH1038036.1"/>
    </source>
</evidence>
<accession>A0A9D3ZHQ7</accession>
<proteinExistence type="predicted"/>
<protein>
    <submittedName>
        <fullName evidence="1">Uncharacterized protein</fullName>
    </submittedName>
</protein>
<comment type="caution">
    <text evidence="1">The sequence shown here is derived from an EMBL/GenBank/DDBJ whole genome shotgun (WGS) entry which is preliminary data.</text>
</comment>
<dbReference type="OrthoDB" id="10693444at2759"/>
<dbReference type="Proteomes" id="UP000828251">
    <property type="component" value="Unassembled WGS sequence"/>
</dbReference>
<dbReference type="EMBL" id="JAIQCV010000012">
    <property type="protein sequence ID" value="KAH1038036.1"/>
    <property type="molecule type" value="Genomic_DNA"/>
</dbReference>
<evidence type="ECO:0000313" key="2">
    <source>
        <dbReference type="Proteomes" id="UP000828251"/>
    </source>
</evidence>
<dbReference type="AlphaFoldDB" id="A0A9D3ZHQ7"/>